<evidence type="ECO:0000313" key="3">
    <source>
        <dbReference type="RefSeq" id="XP_037894076.1"/>
    </source>
</evidence>
<sequence length="170" mass="19318">YINGMHCKKEKFLTYLDTVSGIEEQTSGRAFDDDVIEKVIVDRVARILKTNEIHVQLPETLFGLSYRVDCGFDLEIPQSEARRDKKKDKLLFPLLLLMKFKLKIITPTLLSLIRLKALILSKIVIKLVLGFLIYNLTMATVSSYDPSSGEPMNGSPNARSDAYYMAYSAY</sequence>
<evidence type="ECO:0000256" key="1">
    <source>
        <dbReference type="SAM" id="Phobius"/>
    </source>
</evidence>
<dbReference type="InterPro" id="IPR012464">
    <property type="entry name" value="DUF1676"/>
</dbReference>
<feature type="non-terminal residue" evidence="3">
    <location>
        <position position="1"/>
    </location>
</feature>
<dbReference type="PANTHER" id="PTHR21879:SF2">
    <property type="entry name" value="OSIRIS 20"/>
    <property type="match status" value="1"/>
</dbReference>
<dbReference type="GeneID" id="119640254"/>
<dbReference type="Proteomes" id="UP000092443">
    <property type="component" value="Unplaced"/>
</dbReference>
<dbReference type="RefSeq" id="XP_037894076.1">
    <property type="nucleotide sequence ID" value="XM_038038148.1"/>
</dbReference>
<gene>
    <name evidence="3" type="primary">LOC119640254</name>
</gene>
<reference evidence="3" key="1">
    <citation type="submission" date="2025-08" db="UniProtKB">
        <authorList>
            <consortium name="RefSeq"/>
        </authorList>
    </citation>
    <scope>IDENTIFICATION</scope>
    <source>
        <tissue evidence="3">Whole body pupa</tissue>
    </source>
</reference>
<accession>A0A9C6DMK4</accession>
<dbReference type="KEGG" id="gfs:119640254"/>
<organism evidence="2 3">
    <name type="scientific">Glossina fuscipes</name>
    <dbReference type="NCBI Taxonomy" id="7396"/>
    <lineage>
        <taxon>Eukaryota</taxon>
        <taxon>Metazoa</taxon>
        <taxon>Ecdysozoa</taxon>
        <taxon>Arthropoda</taxon>
        <taxon>Hexapoda</taxon>
        <taxon>Insecta</taxon>
        <taxon>Pterygota</taxon>
        <taxon>Neoptera</taxon>
        <taxon>Endopterygota</taxon>
        <taxon>Diptera</taxon>
        <taxon>Brachycera</taxon>
        <taxon>Muscomorpha</taxon>
        <taxon>Hippoboscoidea</taxon>
        <taxon>Glossinidae</taxon>
        <taxon>Glossina</taxon>
    </lineage>
</organism>
<proteinExistence type="predicted"/>
<name>A0A9C6DMK4_9MUSC</name>
<keyword evidence="1" id="KW-0472">Membrane</keyword>
<dbReference type="PANTHER" id="PTHR21879">
    <property type="entry name" value="FI03362P-RELATED-RELATED"/>
    <property type="match status" value="1"/>
</dbReference>
<feature type="transmembrane region" description="Helical" evidence="1">
    <location>
        <begin position="119"/>
        <end position="137"/>
    </location>
</feature>
<dbReference type="AlphaFoldDB" id="A0A9C6DMK4"/>
<dbReference type="GO" id="GO:0016020">
    <property type="term" value="C:membrane"/>
    <property type="evidence" value="ECO:0007669"/>
    <property type="project" value="TreeGrafter"/>
</dbReference>
<evidence type="ECO:0000313" key="2">
    <source>
        <dbReference type="Proteomes" id="UP000092443"/>
    </source>
</evidence>
<keyword evidence="2" id="KW-1185">Reference proteome</keyword>
<dbReference type="Pfam" id="PF07898">
    <property type="entry name" value="DUF1676"/>
    <property type="match status" value="1"/>
</dbReference>
<protein>
    <submittedName>
        <fullName evidence="3">Uncharacterized protein LOC119640254</fullName>
    </submittedName>
</protein>
<keyword evidence="1" id="KW-1133">Transmembrane helix</keyword>
<feature type="transmembrane region" description="Helical" evidence="1">
    <location>
        <begin position="90"/>
        <end position="113"/>
    </location>
</feature>
<keyword evidence="1" id="KW-0812">Transmembrane</keyword>